<dbReference type="EMBL" id="JALLPJ020000204">
    <property type="protein sequence ID" value="KAL3798771.1"/>
    <property type="molecule type" value="Genomic_DNA"/>
</dbReference>
<reference evidence="2 3" key="1">
    <citation type="submission" date="2024-10" db="EMBL/GenBank/DDBJ databases">
        <title>Updated reference genomes for cyclostephanoid diatoms.</title>
        <authorList>
            <person name="Roberts W.R."/>
            <person name="Alverson A.J."/>
        </authorList>
    </citation>
    <scope>NUCLEOTIDE SEQUENCE [LARGE SCALE GENOMIC DNA]</scope>
    <source>
        <strain evidence="2 3">AJA010-31</strain>
    </source>
</reference>
<dbReference type="InterPro" id="IPR051681">
    <property type="entry name" value="Ser/Thr_Kinases-Pseudokinases"/>
</dbReference>
<evidence type="ECO:0000313" key="3">
    <source>
        <dbReference type="Proteomes" id="UP001530400"/>
    </source>
</evidence>
<sequence length="519" mass="59287">MVFSTSRSYKALKISPPPRPEVILRSYKQPSLVRQVSDEDLESNDVSSSKYLKSKLESRNHMLHHNERRPRLHHVLSTKQSKQASFGGIRHLLCLIGLASIFNLMRASNYPYPTTKEHEHIISHDTKHVGKQTHSHKLRMVYLGDKYNLLDASPYLHQKLKNREILDPYPAEQTDATQLYSATNSNDIRLATMERKLFPEHETNKNCVPMSEWQFMSFPTCNLFHETEMADHNLLASGNWRDTWLHQNNEDKTIVKTLKYEHTFQEQYYELSRVDALAMERLTSNPFVMGVHGFCGVSVVTERGHHELGFVVGKLKPRDRVIVSIQVALSIAAVHEIDGVGKPASLVHNDININNIFWGERGPLLNDFNIAVLMMKDKGTNRRCKFPLHYPNPQWKSPEEQLSPDGTSSAQLDEKVDVYALGNLLFRFATGAGPWREYAGAADVSLTPEQKDKIAYLKSVKGATPSIPKETSESNDRYIKAILEAMKMCYRYIPKERPTARGVARFLQMSLDELDAESE</sequence>
<evidence type="ECO:0000313" key="2">
    <source>
        <dbReference type="EMBL" id="KAL3798771.1"/>
    </source>
</evidence>
<proteinExistence type="predicted"/>
<comment type="caution">
    <text evidence="2">The sequence shown here is derived from an EMBL/GenBank/DDBJ whole genome shotgun (WGS) entry which is preliminary data.</text>
</comment>
<dbReference type="Gene3D" id="1.10.510.10">
    <property type="entry name" value="Transferase(Phosphotransferase) domain 1"/>
    <property type="match status" value="1"/>
</dbReference>
<dbReference type="SMART" id="SM00220">
    <property type="entry name" value="S_TKc"/>
    <property type="match status" value="1"/>
</dbReference>
<evidence type="ECO:0000259" key="1">
    <source>
        <dbReference type="PROSITE" id="PS50011"/>
    </source>
</evidence>
<dbReference type="Proteomes" id="UP001530400">
    <property type="component" value="Unassembled WGS sequence"/>
</dbReference>
<dbReference type="AlphaFoldDB" id="A0ABD3QGZ4"/>
<dbReference type="Pfam" id="PF00069">
    <property type="entry name" value="Pkinase"/>
    <property type="match status" value="1"/>
</dbReference>
<dbReference type="InterPro" id="IPR000719">
    <property type="entry name" value="Prot_kinase_dom"/>
</dbReference>
<dbReference type="PROSITE" id="PS50011">
    <property type="entry name" value="PROTEIN_KINASE_DOM"/>
    <property type="match status" value="1"/>
</dbReference>
<name>A0ABD3QGZ4_9STRA</name>
<feature type="domain" description="Protein kinase" evidence="1">
    <location>
        <begin position="229"/>
        <end position="511"/>
    </location>
</feature>
<dbReference type="PANTHER" id="PTHR44329">
    <property type="entry name" value="SERINE/THREONINE-PROTEIN KINASE TNNI3K-RELATED"/>
    <property type="match status" value="1"/>
</dbReference>
<organism evidence="2 3">
    <name type="scientific">Cyclotella atomus</name>
    <dbReference type="NCBI Taxonomy" id="382360"/>
    <lineage>
        <taxon>Eukaryota</taxon>
        <taxon>Sar</taxon>
        <taxon>Stramenopiles</taxon>
        <taxon>Ochrophyta</taxon>
        <taxon>Bacillariophyta</taxon>
        <taxon>Coscinodiscophyceae</taxon>
        <taxon>Thalassiosirophycidae</taxon>
        <taxon>Stephanodiscales</taxon>
        <taxon>Stephanodiscaceae</taxon>
        <taxon>Cyclotella</taxon>
    </lineage>
</organism>
<dbReference type="InterPro" id="IPR011009">
    <property type="entry name" value="Kinase-like_dom_sf"/>
</dbReference>
<gene>
    <name evidence="2" type="ORF">ACHAWO_012015</name>
</gene>
<keyword evidence="3" id="KW-1185">Reference proteome</keyword>
<accession>A0ABD3QGZ4</accession>
<dbReference type="SUPFAM" id="SSF56112">
    <property type="entry name" value="Protein kinase-like (PK-like)"/>
    <property type="match status" value="1"/>
</dbReference>
<protein>
    <recommendedName>
        <fullName evidence="1">Protein kinase domain-containing protein</fullName>
    </recommendedName>
</protein>